<reference evidence="2 3" key="1">
    <citation type="journal article" date="2019" name="Nat. Ecol. Evol.">
        <title>Megaphylogeny resolves global patterns of mushroom evolution.</title>
        <authorList>
            <person name="Varga T."/>
            <person name="Krizsan K."/>
            <person name="Foldi C."/>
            <person name="Dima B."/>
            <person name="Sanchez-Garcia M."/>
            <person name="Sanchez-Ramirez S."/>
            <person name="Szollosi G.J."/>
            <person name="Szarkandi J.G."/>
            <person name="Papp V."/>
            <person name="Albert L."/>
            <person name="Andreopoulos W."/>
            <person name="Angelini C."/>
            <person name="Antonin V."/>
            <person name="Barry K.W."/>
            <person name="Bougher N.L."/>
            <person name="Buchanan P."/>
            <person name="Buyck B."/>
            <person name="Bense V."/>
            <person name="Catcheside P."/>
            <person name="Chovatia M."/>
            <person name="Cooper J."/>
            <person name="Damon W."/>
            <person name="Desjardin D."/>
            <person name="Finy P."/>
            <person name="Geml J."/>
            <person name="Haridas S."/>
            <person name="Hughes K."/>
            <person name="Justo A."/>
            <person name="Karasinski D."/>
            <person name="Kautmanova I."/>
            <person name="Kiss B."/>
            <person name="Kocsube S."/>
            <person name="Kotiranta H."/>
            <person name="LaButti K.M."/>
            <person name="Lechner B.E."/>
            <person name="Liimatainen K."/>
            <person name="Lipzen A."/>
            <person name="Lukacs Z."/>
            <person name="Mihaltcheva S."/>
            <person name="Morgado L.N."/>
            <person name="Niskanen T."/>
            <person name="Noordeloos M.E."/>
            <person name="Ohm R.A."/>
            <person name="Ortiz-Santana B."/>
            <person name="Ovrebo C."/>
            <person name="Racz N."/>
            <person name="Riley R."/>
            <person name="Savchenko A."/>
            <person name="Shiryaev A."/>
            <person name="Soop K."/>
            <person name="Spirin V."/>
            <person name="Szebenyi C."/>
            <person name="Tomsovsky M."/>
            <person name="Tulloss R.E."/>
            <person name="Uehling J."/>
            <person name="Grigoriev I.V."/>
            <person name="Vagvolgyi C."/>
            <person name="Papp T."/>
            <person name="Martin F.M."/>
            <person name="Miettinen O."/>
            <person name="Hibbett D.S."/>
            <person name="Nagy L.G."/>
        </authorList>
    </citation>
    <scope>NUCLEOTIDE SEQUENCE [LARGE SCALE GENOMIC DNA]</scope>
    <source>
        <strain evidence="2 3">CBS 121175</strain>
    </source>
</reference>
<gene>
    <name evidence="2" type="ORF">FA15DRAFT_710799</name>
</gene>
<evidence type="ECO:0000256" key="1">
    <source>
        <dbReference type="SAM" id="MobiDB-lite"/>
    </source>
</evidence>
<dbReference type="AlphaFoldDB" id="A0A5C3KBH4"/>
<protein>
    <submittedName>
        <fullName evidence="2">Uncharacterized protein</fullName>
    </submittedName>
</protein>
<accession>A0A5C3KBH4</accession>
<name>A0A5C3KBH4_COPMA</name>
<evidence type="ECO:0000313" key="2">
    <source>
        <dbReference type="EMBL" id="TFK17435.1"/>
    </source>
</evidence>
<keyword evidence="3" id="KW-1185">Reference proteome</keyword>
<dbReference type="OrthoDB" id="2631350at2759"/>
<feature type="region of interest" description="Disordered" evidence="1">
    <location>
        <begin position="249"/>
        <end position="281"/>
    </location>
</feature>
<proteinExistence type="predicted"/>
<feature type="compositionally biased region" description="Basic and acidic residues" evidence="1">
    <location>
        <begin position="257"/>
        <end position="281"/>
    </location>
</feature>
<evidence type="ECO:0000313" key="3">
    <source>
        <dbReference type="Proteomes" id="UP000307440"/>
    </source>
</evidence>
<dbReference type="Proteomes" id="UP000307440">
    <property type="component" value="Unassembled WGS sequence"/>
</dbReference>
<organism evidence="2 3">
    <name type="scientific">Coprinopsis marcescibilis</name>
    <name type="common">Agaric fungus</name>
    <name type="synonym">Psathyrella marcescibilis</name>
    <dbReference type="NCBI Taxonomy" id="230819"/>
    <lineage>
        <taxon>Eukaryota</taxon>
        <taxon>Fungi</taxon>
        <taxon>Dikarya</taxon>
        <taxon>Basidiomycota</taxon>
        <taxon>Agaricomycotina</taxon>
        <taxon>Agaricomycetes</taxon>
        <taxon>Agaricomycetidae</taxon>
        <taxon>Agaricales</taxon>
        <taxon>Agaricineae</taxon>
        <taxon>Psathyrellaceae</taxon>
        <taxon>Coprinopsis</taxon>
    </lineage>
</organism>
<sequence>MDQPERFPHLSCLPLPQPIAVSSQDTASQRTGFITDSVDRWGSCLQSFGLVHIIHGETATVSNELYLLTQLPLSPPYAISDHETASTLRERRPDTADLEFVGKPPGFMSSVETCADTNRYDGYPALCPPAANIIPSPIIPVSLKHGSRSESDYIFLFCTHRAKLDRARTYAHRPLKSNSPLDRQHGLQRLTMTTEHDQEHEGTQPRPVCPARRLLPRIHDITGLHHHDEERWAQLHEVVQAVQAVRAEPLYQGPPRTGDRPGCAEEAKSVPAELVHDRQGR</sequence>
<dbReference type="EMBL" id="ML210511">
    <property type="protein sequence ID" value="TFK17435.1"/>
    <property type="molecule type" value="Genomic_DNA"/>
</dbReference>